<dbReference type="PROSITE" id="PS00801">
    <property type="entry name" value="TRANSKETOLASE_1"/>
    <property type="match status" value="1"/>
</dbReference>
<protein>
    <submittedName>
        <fullName evidence="7">Transketolase</fullName>
    </submittedName>
</protein>
<comment type="similarity">
    <text evidence="2">Belongs to the transketolase family.</text>
</comment>
<dbReference type="InterPro" id="IPR029061">
    <property type="entry name" value="THDP-binding"/>
</dbReference>
<dbReference type="InterPro" id="IPR005474">
    <property type="entry name" value="Transketolase_N"/>
</dbReference>
<evidence type="ECO:0000256" key="1">
    <source>
        <dbReference type="ARBA" id="ARBA00001964"/>
    </source>
</evidence>
<dbReference type="Proteomes" id="UP000823928">
    <property type="component" value="Unassembled WGS sequence"/>
</dbReference>
<keyword evidence="5" id="KW-0786">Thiamine pyrophosphate</keyword>
<dbReference type="CDD" id="cd02012">
    <property type="entry name" value="TPP_TK"/>
    <property type="match status" value="1"/>
</dbReference>
<organism evidence="7 8">
    <name type="scientific">Candidatus Scatousia excrementigallinarum</name>
    <dbReference type="NCBI Taxonomy" id="2840935"/>
    <lineage>
        <taxon>Bacteria</taxon>
        <taxon>Candidatus Scatousia</taxon>
    </lineage>
</organism>
<gene>
    <name evidence="7" type="ORF">IAC10_02480</name>
</gene>
<comment type="caution">
    <text evidence="7">The sequence shown here is derived from an EMBL/GenBank/DDBJ whole genome shotgun (WGS) entry which is preliminary data.</text>
</comment>
<dbReference type="InterPro" id="IPR049557">
    <property type="entry name" value="Transketolase_CS"/>
</dbReference>
<dbReference type="GO" id="GO:0016740">
    <property type="term" value="F:transferase activity"/>
    <property type="evidence" value="ECO:0007669"/>
    <property type="project" value="UniProtKB-KW"/>
</dbReference>
<proteinExistence type="inferred from homology"/>
<reference evidence="7" key="2">
    <citation type="journal article" date="2021" name="PeerJ">
        <title>Extensive microbial diversity within the chicken gut microbiome revealed by metagenomics and culture.</title>
        <authorList>
            <person name="Gilroy R."/>
            <person name="Ravi A."/>
            <person name="Getino M."/>
            <person name="Pursley I."/>
            <person name="Horton D.L."/>
            <person name="Alikhan N.F."/>
            <person name="Baker D."/>
            <person name="Gharbi K."/>
            <person name="Hall N."/>
            <person name="Watson M."/>
            <person name="Adriaenssens E.M."/>
            <person name="Foster-Nyarko E."/>
            <person name="Jarju S."/>
            <person name="Secka A."/>
            <person name="Antonio M."/>
            <person name="Oren A."/>
            <person name="Chaudhuri R.R."/>
            <person name="La Ragione R."/>
            <person name="Hildebrand F."/>
            <person name="Pallen M.J."/>
        </authorList>
    </citation>
    <scope>NUCLEOTIDE SEQUENCE</scope>
    <source>
        <strain evidence="7">6276</strain>
    </source>
</reference>
<keyword evidence="3" id="KW-0808">Transferase</keyword>
<dbReference type="SUPFAM" id="SSF52518">
    <property type="entry name" value="Thiamin diphosphate-binding fold (THDP-binding)"/>
    <property type="match status" value="1"/>
</dbReference>
<evidence type="ECO:0000259" key="6">
    <source>
        <dbReference type="Pfam" id="PF00456"/>
    </source>
</evidence>
<evidence type="ECO:0000256" key="4">
    <source>
        <dbReference type="ARBA" id="ARBA00022723"/>
    </source>
</evidence>
<evidence type="ECO:0000256" key="2">
    <source>
        <dbReference type="ARBA" id="ARBA00007131"/>
    </source>
</evidence>
<dbReference type="GO" id="GO:0046872">
    <property type="term" value="F:metal ion binding"/>
    <property type="evidence" value="ECO:0007669"/>
    <property type="project" value="UniProtKB-KW"/>
</dbReference>
<evidence type="ECO:0000256" key="3">
    <source>
        <dbReference type="ARBA" id="ARBA00022679"/>
    </source>
</evidence>
<evidence type="ECO:0000313" key="8">
    <source>
        <dbReference type="Proteomes" id="UP000823928"/>
    </source>
</evidence>
<sequence>MLNNTEIKKIEELCKENRQNIVKMVNNAQSGHIGGALSSTEIMTVLFHKCMLTAPKWKDDKNYEQRDRFVLSKGHASAIYYSVLSQLGYFPKKDLMTFRLFGSLLQGHPAPFCPGVEVATGSLGQGLSIACGIAMALKLNKNPAHVFVLLGDGELQEGSVWEGFMNAPIRKLDNLIAIIDRNRLQIDGCTENIKALDPLDDKLRAFNWQVIEIDGHNINAVYEAIETAKSSDKPVAIIANTIKGKGVSFMENNAGWHGKATNKDEFERAMKELE</sequence>
<reference evidence="7" key="1">
    <citation type="submission" date="2020-10" db="EMBL/GenBank/DDBJ databases">
        <authorList>
            <person name="Gilroy R."/>
        </authorList>
    </citation>
    <scope>NUCLEOTIDE SEQUENCE</scope>
    <source>
        <strain evidence="7">6276</strain>
    </source>
</reference>
<comment type="cofactor">
    <cofactor evidence="1">
        <name>thiamine diphosphate</name>
        <dbReference type="ChEBI" id="CHEBI:58937"/>
    </cofactor>
</comment>
<feature type="domain" description="Transketolase N-terminal" evidence="6">
    <location>
        <begin position="17"/>
        <end position="271"/>
    </location>
</feature>
<dbReference type="Gene3D" id="3.40.50.970">
    <property type="match status" value="1"/>
</dbReference>
<accession>A0A9D1EWX3</accession>
<dbReference type="PANTHER" id="PTHR47514">
    <property type="entry name" value="TRANSKETOLASE N-TERMINAL SECTION-RELATED"/>
    <property type="match status" value="1"/>
</dbReference>
<evidence type="ECO:0000313" key="7">
    <source>
        <dbReference type="EMBL" id="HIS35486.1"/>
    </source>
</evidence>
<dbReference type="AlphaFoldDB" id="A0A9D1EWX3"/>
<dbReference type="PANTHER" id="PTHR47514:SF1">
    <property type="entry name" value="TRANSKETOLASE N-TERMINAL SECTION-RELATED"/>
    <property type="match status" value="1"/>
</dbReference>
<evidence type="ECO:0000256" key="5">
    <source>
        <dbReference type="ARBA" id="ARBA00023052"/>
    </source>
</evidence>
<dbReference type="EMBL" id="DVIU01000048">
    <property type="protein sequence ID" value="HIS35486.1"/>
    <property type="molecule type" value="Genomic_DNA"/>
</dbReference>
<dbReference type="Pfam" id="PF00456">
    <property type="entry name" value="Transketolase_N"/>
    <property type="match status" value="1"/>
</dbReference>
<name>A0A9D1EWX3_9BACT</name>
<keyword evidence="4" id="KW-0479">Metal-binding</keyword>